<evidence type="ECO:0000256" key="3">
    <source>
        <dbReference type="ARBA" id="ARBA00022989"/>
    </source>
</evidence>
<dbReference type="InterPro" id="IPR020846">
    <property type="entry name" value="MFS_dom"/>
</dbReference>
<feature type="transmembrane region" description="Helical" evidence="6">
    <location>
        <begin position="439"/>
        <end position="456"/>
    </location>
</feature>
<dbReference type="InterPro" id="IPR011701">
    <property type="entry name" value="MFS"/>
</dbReference>
<feature type="transmembrane region" description="Helical" evidence="6">
    <location>
        <begin position="396"/>
        <end position="418"/>
    </location>
</feature>
<protein>
    <submittedName>
        <fullName evidence="8">MFS transporter</fullName>
    </submittedName>
</protein>
<feature type="transmembrane region" description="Helical" evidence="6">
    <location>
        <begin position="60"/>
        <end position="78"/>
    </location>
</feature>
<dbReference type="SUPFAM" id="SSF103473">
    <property type="entry name" value="MFS general substrate transporter"/>
    <property type="match status" value="1"/>
</dbReference>
<evidence type="ECO:0000313" key="8">
    <source>
        <dbReference type="EMBL" id="WUQ82478.1"/>
    </source>
</evidence>
<feature type="transmembrane region" description="Helical" evidence="6">
    <location>
        <begin position="231"/>
        <end position="248"/>
    </location>
</feature>
<feature type="transmembrane region" description="Helical" evidence="6">
    <location>
        <begin position="340"/>
        <end position="358"/>
    </location>
</feature>
<dbReference type="CDD" id="cd17321">
    <property type="entry name" value="MFS_MMR_MDR_like"/>
    <property type="match status" value="1"/>
</dbReference>
<dbReference type="InterPro" id="IPR036259">
    <property type="entry name" value="MFS_trans_sf"/>
</dbReference>
<accession>A0ABZ1TUS1</accession>
<dbReference type="Pfam" id="PF07690">
    <property type="entry name" value="MFS_1"/>
    <property type="match status" value="1"/>
</dbReference>
<dbReference type="EMBL" id="CP108110">
    <property type="protein sequence ID" value="WUQ82478.1"/>
    <property type="molecule type" value="Genomic_DNA"/>
</dbReference>
<feature type="transmembrane region" description="Helical" evidence="6">
    <location>
        <begin position="254"/>
        <end position="273"/>
    </location>
</feature>
<keyword evidence="4 6" id="KW-0472">Membrane</keyword>
<feature type="domain" description="Major facilitator superfamily (MFS) profile" evidence="7">
    <location>
        <begin position="24"/>
        <end position="491"/>
    </location>
</feature>
<evidence type="ECO:0000259" key="7">
    <source>
        <dbReference type="PROSITE" id="PS50850"/>
    </source>
</evidence>
<name>A0ABZ1TUS1_9ACTN</name>
<reference evidence="8" key="1">
    <citation type="submission" date="2022-10" db="EMBL/GenBank/DDBJ databases">
        <title>The complete genomes of actinobacterial strains from the NBC collection.</title>
        <authorList>
            <person name="Joergensen T.S."/>
            <person name="Alvarez Arevalo M."/>
            <person name="Sterndorff E.B."/>
            <person name="Faurdal D."/>
            <person name="Vuksanovic O."/>
            <person name="Mourched A.-S."/>
            <person name="Charusanti P."/>
            <person name="Shaw S."/>
            <person name="Blin K."/>
            <person name="Weber T."/>
        </authorList>
    </citation>
    <scope>NUCLEOTIDE SEQUENCE</scope>
    <source>
        <strain evidence="8">NBC_00222</strain>
    </source>
</reference>
<feature type="transmembrane region" description="Helical" evidence="6">
    <location>
        <begin position="148"/>
        <end position="170"/>
    </location>
</feature>
<evidence type="ECO:0000256" key="6">
    <source>
        <dbReference type="SAM" id="Phobius"/>
    </source>
</evidence>
<keyword evidence="2 6" id="KW-0812">Transmembrane</keyword>
<feature type="transmembrane region" description="Helical" evidence="6">
    <location>
        <begin position="298"/>
        <end position="320"/>
    </location>
</feature>
<sequence>MTSQIAPPAPTGTPSTGYRLRWAGLAVILAAEVMDLLDTTIVGVAAPAVRQDLGGSDAQIQWITASYTLAFAVLLITGGRLGDLFGRKRLFVLGATGFTLASVLCAAAPGAGTLVAARTVQGLFAALLIPQGLGLIKAMFPPKELGTAFGLFGPILGLSSVLGPTLGGYLTGADWFGLGWRAVFLINLPVGLLTVFAAGRILPADRGTRTAPGATADTADADARTGRIDPVGVLVLGLAVLLLVYPLVQGRELGWPLWTFLSMAASVPTAWLFTVQQRGVLRRGGTPLIEPSLFGKRAFVSALATGLVFFAAISGLMLVFTLHLQLGLGWTPLHAGLSMIPLSIGVIVGAVLSGALLAPRYGRRVLHLGMVLAAAGALGLWATVDGAAGLTSWQLAPALALAGLGLGLIMAPFFDIALAGVEESETGSASGVLNAQQQLGGSMGVALLGTAFFGWARTDGFGHAAGLTYGLVAALLAAAFVIAFLLPRQARPDGAGH</sequence>
<gene>
    <name evidence="8" type="ORF">OHA16_05515</name>
</gene>
<feature type="transmembrane region" description="Helical" evidence="6">
    <location>
        <begin position="182"/>
        <end position="202"/>
    </location>
</feature>
<organism evidence="8 9">
    <name type="scientific">Kitasatospora purpeofusca</name>
    <dbReference type="NCBI Taxonomy" id="67352"/>
    <lineage>
        <taxon>Bacteria</taxon>
        <taxon>Bacillati</taxon>
        <taxon>Actinomycetota</taxon>
        <taxon>Actinomycetes</taxon>
        <taxon>Kitasatosporales</taxon>
        <taxon>Streptomycetaceae</taxon>
        <taxon>Kitasatospora</taxon>
    </lineage>
</organism>
<feature type="transmembrane region" description="Helical" evidence="6">
    <location>
        <begin position="468"/>
        <end position="486"/>
    </location>
</feature>
<comment type="subcellular location">
    <subcellularLocation>
        <location evidence="1">Cell membrane</location>
        <topology evidence="1">Multi-pass membrane protein</topology>
    </subcellularLocation>
</comment>
<evidence type="ECO:0000256" key="2">
    <source>
        <dbReference type="ARBA" id="ARBA00022692"/>
    </source>
</evidence>
<dbReference type="PANTHER" id="PTHR42718">
    <property type="entry name" value="MAJOR FACILITATOR SUPERFAMILY MULTIDRUG TRANSPORTER MFSC"/>
    <property type="match status" value="1"/>
</dbReference>
<dbReference type="Gene3D" id="1.20.1250.20">
    <property type="entry name" value="MFS general substrate transporter like domains"/>
    <property type="match status" value="1"/>
</dbReference>
<evidence type="ECO:0000256" key="1">
    <source>
        <dbReference type="ARBA" id="ARBA00004651"/>
    </source>
</evidence>
<feature type="transmembrane region" description="Helical" evidence="6">
    <location>
        <begin position="115"/>
        <end position="136"/>
    </location>
</feature>
<dbReference type="Proteomes" id="UP001432222">
    <property type="component" value="Chromosome"/>
</dbReference>
<proteinExistence type="predicted"/>
<feature type="transmembrane region" description="Helical" evidence="6">
    <location>
        <begin position="90"/>
        <end position="109"/>
    </location>
</feature>
<evidence type="ECO:0000256" key="4">
    <source>
        <dbReference type="ARBA" id="ARBA00023136"/>
    </source>
</evidence>
<dbReference type="Gene3D" id="1.20.1720.10">
    <property type="entry name" value="Multidrug resistance protein D"/>
    <property type="match status" value="1"/>
</dbReference>
<evidence type="ECO:0000313" key="9">
    <source>
        <dbReference type="Proteomes" id="UP001432222"/>
    </source>
</evidence>
<keyword evidence="9" id="KW-1185">Reference proteome</keyword>
<dbReference type="PANTHER" id="PTHR42718:SF39">
    <property type="entry name" value="ACTINORHODIN TRANSPORTER-RELATED"/>
    <property type="match status" value="1"/>
</dbReference>
<keyword evidence="5" id="KW-0046">Antibiotic resistance</keyword>
<keyword evidence="3 6" id="KW-1133">Transmembrane helix</keyword>
<dbReference type="PROSITE" id="PS50850">
    <property type="entry name" value="MFS"/>
    <property type="match status" value="1"/>
</dbReference>
<feature type="transmembrane region" description="Helical" evidence="6">
    <location>
        <begin position="365"/>
        <end position="384"/>
    </location>
</feature>
<dbReference type="RefSeq" id="WP_328953537.1">
    <property type="nucleotide sequence ID" value="NZ_CP108110.1"/>
</dbReference>
<evidence type="ECO:0000256" key="5">
    <source>
        <dbReference type="ARBA" id="ARBA00023251"/>
    </source>
</evidence>